<feature type="transmembrane region" description="Helical" evidence="5">
    <location>
        <begin position="128"/>
        <end position="148"/>
    </location>
</feature>
<comment type="caution">
    <text evidence="7">The sequence shown here is derived from an EMBL/GenBank/DDBJ whole genome shotgun (WGS) entry which is preliminary data.</text>
</comment>
<protein>
    <submittedName>
        <fullName evidence="7">O-antigen ligase family protein</fullName>
    </submittedName>
</protein>
<evidence type="ECO:0000259" key="6">
    <source>
        <dbReference type="Pfam" id="PF04932"/>
    </source>
</evidence>
<evidence type="ECO:0000256" key="1">
    <source>
        <dbReference type="ARBA" id="ARBA00004141"/>
    </source>
</evidence>
<evidence type="ECO:0000256" key="2">
    <source>
        <dbReference type="ARBA" id="ARBA00022692"/>
    </source>
</evidence>
<dbReference type="AlphaFoldDB" id="A0A8J6MZD1"/>
<feature type="transmembrane region" description="Helical" evidence="5">
    <location>
        <begin position="103"/>
        <end position="121"/>
    </location>
</feature>
<feature type="transmembrane region" description="Helical" evidence="5">
    <location>
        <begin position="357"/>
        <end position="374"/>
    </location>
</feature>
<keyword evidence="3 5" id="KW-1133">Transmembrane helix</keyword>
<feature type="transmembrane region" description="Helical" evidence="5">
    <location>
        <begin position="168"/>
        <end position="184"/>
    </location>
</feature>
<comment type="subcellular location">
    <subcellularLocation>
        <location evidence="1">Membrane</location>
        <topology evidence="1">Multi-pass membrane protein</topology>
    </subcellularLocation>
</comment>
<feature type="transmembrane region" description="Helical" evidence="5">
    <location>
        <begin position="74"/>
        <end position="91"/>
    </location>
</feature>
<sequence>MMNKTDIGIKKHPNYLKFIAFLQRAVPVLMLIFLFLSPFTQDTSIKEICIYSSIVFVLFLSLSRQFDFSFKTPLTAGFILFIIWTFIGWPFALNGPNTIHDIYAHLLKYLAIYYILVNFFSSRQKLSTLIWVMIASGMVYTIWYMSYFYLYLGHNLSDRLIIFPYRDYIYVVAFLLSIQMFLIQKRWLIRIIPLICIFSTMAAIILSQTRNALLAVIVGLLVYSLRSKKVIILSVFIVIIGMVFSPVLMKRFAPEKILHSDRISTGLINLEIIKDYPVFGIGFGMQTYGDREYIDLESYHRSIPEKYRHENILRSPHNFLADTAVRTGIVGFCLLIYIMFCYIRMGYRLIWKAEEDFFRDWGICFTACFAGFFAQSMLGDAAFALQAIVFYTILAMMTILWRIGMSELPEFGSRY</sequence>
<proteinExistence type="predicted"/>
<dbReference type="InterPro" id="IPR051533">
    <property type="entry name" value="WaaL-like"/>
</dbReference>
<feature type="transmembrane region" description="Helical" evidence="5">
    <location>
        <begin position="21"/>
        <end position="39"/>
    </location>
</feature>
<keyword evidence="7" id="KW-0436">Ligase</keyword>
<feature type="transmembrane region" description="Helical" evidence="5">
    <location>
        <begin position="45"/>
        <end position="62"/>
    </location>
</feature>
<evidence type="ECO:0000256" key="4">
    <source>
        <dbReference type="ARBA" id="ARBA00023136"/>
    </source>
</evidence>
<evidence type="ECO:0000256" key="5">
    <source>
        <dbReference type="SAM" id="Phobius"/>
    </source>
</evidence>
<dbReference type="EMBL" id="JACNJD010000162">
    <property type="protein sequence ID" value="MBC8176806.1"/>
    <property type="molecule type" value="Genomic_DNA"/>
</dbReference>
<feature type="transmembrane region" description="Helical" evidence="5">
    <location>
        <begin position="324"/>
        <end position="345"/>
    </location>
</feature>
<dbReference type="Pfam" id="PF04932">
    <property type="entry name" value="Wzy_C"/>
    <property type="match status" value="1"/>
</dbReference>
<feature type="transmembrane region" description="Helical" evidence="5">
    <location>
        <begin position="381"/>
        <end position="403"/>
    </location>
</feature>
<organism evidence="7 8">
    <name type="scientific">Candidatus Desulfacyla euxinica</name>
    <dbReference type="NCBI Taxonomy" id="2841693"/>
    <lineage>
        <taxon>Bacteria</taxon>
        <taxon>Deltaproteobacteria</taxon>
        <taxon>Candidatus Desulfacyla</taxon>
    </lineage>
</organism>
<dbReference type="InterPro" id="IPR007016">
    <property type="entry name" value="O-antigen_ligase-rel_domated"/>
</dbReference>
<accession>A0A8J6MZD1</accession>
<name>A0A8J6MZD1_9DELT</name>
<evidence type="ECO:0000313" key="8">
    <source>
        <dbReference type="Proteomes" id="UP000650524"/>
    </source>
</evidence>
<dbReference type="GO" id="GO:0016020">
    <property type="term" value="C:membrane"/>
    <property type="evidence" value="ECO:0007669"/>
    <property type="project" value="UniProtKB-SubCell"/>
</dbReference>
<evidence type="ECO:0000313" key="7">
    <source>
        <dbReference type="EMBL" id="MBC8176806.1"/>
    </source>
</evidence>
<gene>
    <name evidence="7" type="ORF">H8E19_05330</name>
</gene>
<dbReference type="PANTHER" id="PTHR37422">
    <property type="entry name" value="TEICHURONIC ACID BIOSYNTHESIS PROTEIN TUAE"/>
    <property type="match status" value="1"/>
</dbReference>
<feature type="domain" description="O-antigen ligase-related" evidence="6">
    <location>
        <begin position="198"/>
        <end position="336"/>
    </location>
</feature>
<keyword evidence="2 5" id="KW-0812">Transmembrane</keyword>
<reference evidence="7 8" key="1">
    <citation type="submission" date="2020-08" db="EMBL/GenBank/DDBJ databases">
        <title>Bridging the membrane lipid divide: bacteria of the FCB group superphylum have the potential to synthesize archaeal ether lipids.</title>
        <authorList>
            <person name="Villanueva L."/>
            <person name="Von Meijenfeldt F.A.B."/>
            <person name="Westbye A.B."/>
            <person name="Yadav S."/>
            <person name="Hopmans E.C."/>
            <person name="Dutilh B.E."/>
            <person name="Sinninghe Damste J.S."/>
        </authorList>
    </citation>
    <scope>NUCLEOTIDE SEQUENCE [LARGE SCALE GENOMIC DNA]</scope>
    <source>
        <strain evidence="7">NIOZ-UU27</strain>
    </source>
</reference>
<feature type="transmembrane region" description="Helical" evidence="5">
    <location>
        <begin position="230"/>
        <end position="249"/>
    </location>
</feature>
<feature type="transmembrane region" description="Helical" evidence="5">
    <location>
        <begin position="191"/>
        <end position="224"/>
    </location>
</feature>
<evidence type="ECO:0000256" key="3">
    <source>
        <dbReference type="ARBA" id="ARBA00022989"/>
    </source>
</evidence>
<dbReference type="Proteomes" id="UP000650524">
    <property type="component" value="Unassembled WGS sequence"/>
</dbReference>
<keyword evidence="4 5" id="KW-0472">Membrane</keyword>
<dbReference type="GO" id="GO:0016874">
    <property type="term" value="F:ligase activity"/>
    <property type="evidence" value="ECO:0007669"/>
    <property type="project" value="UniProtKB-KW"/>
</dbReference>
<dbReference type="PANTHER" id="PTHR37422:SF13">
    <property type="entry name" value="LIPOPOLYSACCHARIDE BIOSYNTHESIS PROTEIN PA4999-RELATED"/>
    <property type="match status" value="1"/>
</dbReference>